<feature type="transmembrane region" description="Helical" evidence="11">
    <location>
        <begin position="831"/>
        <end position="851"/>
    </location>
</feature>
<feature type="transmembrane region" description="Helical" evidence="11">
    <location>
        <begin position="698"/>
        <end position="722"/>
    </location>
</feature>
<dbReference type="Pfam" id="PF13621">
    <property type="entry name" value="Cupin_8"/>
    <property type="match status" value="1"/>
</dbReference>
<dbReference type="InterPro" id="IPR029044">
    <property type="entry name" value="Nucleotide-diphossugar_trans"/>
</dbReference>
<proteinExistence type="predicted"/>
<feature type="region of interest" description="Disordered" evidence="10">
    <location>
        <begin position="250"/>
        <end position="273"/>
    </location>
</feature>
<comment type="subcellular location">
    <subcellularLocation>
        <location evidence="1">Membrane</location>
        <topology evidence="1">Multi-pass membrane protein</topology>
    </subcellularLocation>
</comment>
<name>A0A1B9I8N5_9TREE</name>
<dbReference type="SUPFAM" id="SSF51197">
    <property type="entry name" value="Clavaminate synthase-like"/>
    <property type="match status" value="1"/>
</dbReference>
<sequence>MPTSSRKPPPSPQPFLTSSNYPHSASGHPQSYAPAHSDSSRGPSPAPPYDNRHPSPVNPFVNTRVLAYGPTGPAHAPASNLDYNPPYTSPPSQPVSNRLPFFEAALARSRGQVVPEHTVHDALGYSQPLPSYLPPPDPNHPNLAIGFTQSNTVRFAASQNGRYERELSRSPSPGFDESFDQGYGRYEYGGENDVEKALLEKDDVVNHHPGQYEETGWSEKFMLHAAGDDGDISIAPLRKNPAEADLAASSTQHFGPAPTGRVGRRTHNAAGHRRIKQSATLDENGFFAVDMPIPTRLAQFLPVKGVEEQKSTRYTAVTTDPDDFPTSGLRLRQNMFDPPRQTELFIVITMYNEDAELFCRTLYGVMKNVAHLCGRKNSRVWGKDGWQKVVVCIVADGRKAVNPRVLDCLAALGVYQEGVMTNKVKDRPVTAHVFEYTTSFALDADLHFKYPDKGIVPCQIIFCLKEKNAKKINSHRWFFNAFAPLLSPNVCILLDVGTRPAPKSLYYLWKAFDLNSNVGGACGEIATFKGKTWRSLLNPLVAAQCFEYKMSNILDKPMESLFGYCSVLPGAFSAYRYLALQNNPDGTGPLASYFQGENLHTGKADTFTANMYLAEDRILCFEIVAKKKANWVLKFVKSAVGETDCPDTIPEFIAQRRRWLNGSFFAAVYSLIHVAQIWRSDHSFLRKSALMLEFAYNALNLLFSWFSLANFYIFFVILTRALEGEAFNIPRIDILNSIAQYGYLGALVACFIFGMGNRPQGSPLKYKATIYFFAVLTTYMLVAAVLCTVQAIKNFDSPIFSRMIVSLISTYGIFIASSVLALDPWHLVTCFIQYILFSPTYVNVVSSFYAYSNLHDLSWGTKGSDTVQESDLGAVQGVGKHVEVELVSAQQDIDIAYQDALDNIRLKGARVDEDKKKDNSEQAQKDIYANFRTNLLLCWSLSNALLASVILSGSTTGTFDAAGNSRTGIYMLIILVFVAGMALFRFICSTLYLIIRLFAGYCKQTLSFSKTVGILTASTGFSAYSSQADILKCGPAVLQLMVQSANQLVQHARVSERAISDNSEDALHTVDFTLSTIAALAQEMINTIPFNIVPKYWLRLYTDVAILRSIGDLVMSCDGAEQSSHSLWMESIRRLDMAIIVAGALGDQRKKWILELINIIQEKVPTIGESKSSPKGERNTKRPRTEESSLDTTRILFAPRPIPVLPDPPTVDEYLQDHLDTPFIIRGYLKGTSSAPPWPACQRWSSLDYLVGVVGQGRVVPVEVGRAYDDDAWTQKIIPFIDFLHRAGFRDGEHSPQSNSDSSGSPLYLAQYGLLDQFPELEKDMSFPDYVWSNPPISPDYPSYSAPQNADGLIVNVWVGSGDSEIISPAHTDPYYNCYAQVLGHKRVWLAPPASGPHMYAYGGKAEDGVQDKFDGHEEVEIGGEALAEQYMSNTSRVPILRPVDEFADLRSDYPRFFEEVWPQSMEAVLGPGDIMIMPPGWWHAMRGEGKGPAWSVSMWY</sequence>
<dbReference type="STRING" id="1296096.A0A1B9I8N5"/>
<evidence type="ECO:0000256" key="5">
    <source>
        <dbReference type="ARBA" id="ARBA00022989"/>
    </source>
</evidence>
<feature type="region of interest" description="Disordered" evidence="10">
    <location>
        <begin position="1168"/>
        <end position="1190"/>
    </location>
</feature>
<dbReference type="CDD" id="cd04190">
    <property type="entry name" value="Chitin_synth_C"/>
    <property type="match status" value="1"/>
</dbReference>
<feature type="compositionally biased region" description="Basic residues" evidence="10">
    <location>
        <begin position="262"/>
        <end position="273"/>
    </location>
</feature>
<dbReference type="Pfam" id="PF01644">
    <property type="entry name" value="Chitin_synth_1"/>
    <property type="match status" value="1"/>
</dbReference>
<keyword evidence="7" id="KW-0961">Cell wall biogenesis/degradation</keyword>
<feature type="domain" description="JmjC" evidence="12">
    <location>
        <begin position="1307"/>
        <end position="1501"/>
    </location>
</feature>
<feature type="transmembrane region" description="Helical" evidence="11">
    <location>
        <begin position="804"/>
        <end position="825"/>
    </location>
</feature>
<dbReference type="InterPro" id="IPR013616">
    <property type="entry name" value="Chitin_synth_N"/>
</dbReference>
<evidence type="ECO:0000256" key="7">
    <source>
        <dbReference type="ARBA" id="ARBA00023316"/>
    </source>
</evidence>
<dbReference type="GO" id="GO:0030428">
    <property type="term" value="C:cell septum"/>
    <property type="evidence" value="ECO:0007669"/>
    <property type="project" value="TreeGrafter"/>
</dbReference>
<dbReference type="EC" id="2.4.1.16" evidence="2"/>
<evidence type="ECO:0000256" key="6">
    <source>
        <dbReference type="ARBA" id="ARBA00023136"/>
    </source>
</evidence>
<reference evidence="13" key="2">
    <citation type="submission" date="2016-07" db="EMBL/GenBank/DDBJ databases">
        <title>Evolution of pathogenesis and genome organization in the Tremellales.</title>
        <authorList>
            <person name="Cuomo C."/>
            <person name="Litvintseva A."/>
            <person name="Heitman J."/>
            <person name="Chen Y."/>
            <person name="Sun S."/>
            <person name="Springer D."/>
            <person name="Dromer F."/>
            <person name="Young S."/>
            <person name="Zeng Q."/>
            <person name="Chapman S."/>
            <person name="Gujja S."/>
            <person name="Saif S."/>
            <person name="Birren B."/>
        </authorList>
    </citation>
    <scope>NUCLEOTIDE SEQUENCE</scope>
    <source>
        <strain evidence="13">CBS 10737</strain>
    </source>
</reference>
<dbReference type="GO" id="GO:0071555">
    <property type="term" value="P:cell wall organization"/>
    <property type="evidence" value="ECO:0007669"/>
    <property type="project" value="UniProtKB-KW"/>
</dbReference>
<dbReference type="CDD" id="cd22541">
    <property type="entry name" value="SP5_N"/>
    <property type="match status" value="1"/>
</dbReference>
<feature type="region of interest" description="Disordered" evidence="10">
    <location>
        <begin position="1"/>
        <end position="92"/>
    </location>
</feature>
<dbReference type="GO" id="GO:0071944">
    <property type="term" value="C:cell periphery"/>
    <property type="evidence" value="ECO:0007669"/>
    <property type="project" value="TreeGrafter"/>
</dbReference>
<dbReference type="InterPro" id="IPR004835">
    <property type="entry name" value="Chitin_synth"/>
</dbReference>
<dbReference type="PANTHER" id="PTHR22914:SF38">
    <property type="entry name" value="CHITIN SYNTHASE 2"/>
    <property type="match status" value="1"/>
</dbReference>
<dbReference type="InterPro" id="IPR041667">
    <property type="entry name" value="Cupin_8"/>
</dbReference>
<feature type="compositionally biased region" description="Polar residues" evidence="10">
    <location>
        <begin position="14"/>
        <end position="29"/>
    </location>
</feature>
<keyword evidence="6 11" id="KW-0472">Membrane</keyword>
<keyword evidence="3" id="KW-0808">Transferase</keyword>
<feature type="transmembrane region" description="Helical" evidence="11">
    <location>
        <begin position="734"/>
        <end position="756"/>
    </location>
</feature>
<feature type="compositionally biased region" description="Basic and acidic residues" evidence="10">
    <location>
        <begin position="1172"/>
        <end position="1187"/>
    </location>
</feature>
<dbReference type="GO" id="GO:0006031">
    <property type="term" value="P:chitin biosynthetic process"/>
    <property type="evidence" value="ECO:0007669"/>
    <property type="project" value="TreeGrafter"/>
</dbReference>
<organism evidence="13">
    <name type="scientific">Kwoniella pini CBS 10737</name>
    <dbReference type="NCBI Taxonomy" id="1296096"/>
    <lineage>
        <taxon>Eukaryota</taxon>
        <taxon>Fungi</taxon>
        <taxon>Dikarya</taxon>
        <taxon>Basidiomycota</taxon>
        <taxon>Agaricomycotina</taxon>
        <taxon>Tremellomycetes</taxon>
        <taxon>Tremellales</taxon>
        <taxon>Cryptococcaceae</taxon>
        <taxon>Kwoniella</taxon>
    </lineage>
</organism>
<dbReference type="GO" id="GO:0004100">
    <property type="term" value="F:chitin synthase activity"/>
    <property type="evidence" value="ECO:0007669"/>
    <property type="project" value="UniProtKB-EC"/>
</dbReference>
<comment type="function">
    <text evidence="8">Polymerizes chitin, a structural polymer of the cell wall and septum, by transferring the sugar moiety of UDP-GlcNAc to the non-reducing end of the growing chitin polymer.</text>
</comment>
<evidence type="ECO:0000256" key="3">
    <source>
        <dbReference type="ARBA" id="ARBA00022676"/>
    </source>
</evidence>
<dbReference type="PANTHER" id="PTHR22914">
    <property type="entry name" value="CHITIN SYNTHASE"/>
    <property type="match status" value="1"/>
</dbReference>
<evidence type="ECO:0000256" key="4">
    <source>
        <dbReference type="ARBA" id="ARBA00022692"/>
    </source>
</evidence>
<evidence type="ECO:0000256" key="2">
    <source>
        <dbReference type="ARBA" id="ARBA00012543"/>
    </source>
</evidence>
<feature type="transmembrane region" description="Helical" evidence="11">
    <location>
        <begin position="969"/>
        <end position="995"/>
    </location>
</feature>
<evidence type="ECO:0000256" key="11">
    <source>
        <dbReference type="SAM" id="Phobius"/>
    </source>
</evidence>
<protein>
    <recommendedName>
        <fullName evidence="2">chitin synthase</fullName>
        <ecNumber evidence="2">2.4.1.16</ecNumber>
    </recommendedName>
</protein>
<dbReference type="Gene3D" id="2.60.120.650">
    <property type="entry name" value="Cupin"/>
    <property type="match status" value="1"/>
</dbReference>
<dbReference type="OrthoDB" id="26569at2759"/>
<dbReference type="Pfam" id="PF08407">
    <property type="entry name" value="Chitin_synth_1N"/>
    <property type="match status" value="1"/>
</dbReference>
<dbReference type="SUPFAM" id="SSF53448">
    <property type="entry name" value="Nucleotide-diphospho-sugar transferases"/>
    <property type="match status" value="1"/>
</dbReference>
<keyword evidence="4 11" id="KW-0812">Transmembrane</keyword>
<feature type="transmembrane region" description="Helical" evidence="11">
    <location>
        <begin position="768"/>
        <end position="792"/>
    </location>
</feature>
<gene>
    <name evidence="13" type="ORF">I206_02477</name>
</gene>
<evidence type="ECO:0000313" key="13">
    <source>
        <dbReference type="EMBL" id="OCF51761.1"/>
    </source>
</evidence>
<comment type="catalytic activity">
    <reaction evidence="9">
        <text>[(1-&gt;4)-N-acetyl-beta-D-glucosaminyl](n) + UDP-N-acetyl-alpha-D-glucosamine = [(1-&gt;4)-N-acetyl-beta-D-glucosaminyl](n+1) + UDP + H(+)</text>
        <dbReference type="Rhea" id="RHEA:16637"/>
        <dbReference type="Rhea" id="RHEA-COMP:9593"/>
        <dbReference type="Rhea" id="RHEA-COMP:9595"/>
        <dbReference type="ChEBI" id="CHEBI:15378"/>
        <dbReference type="ChEBI" id="CHEBI:17029"/>
        <dbReference type="ChEBI" id="CHEBI:57705"/>
        <dbReference type="ChEBI" id="CHEBI:58223"/>
        <dbReference type="EC" id="2.4.1.16"/>
    </reaction>
</comment>
<evidence type="ECO:0000256" key="1">
    <source>
        <dbReference type="ARBA" id="ARBA00004141"/>
    </source>
</evidence>
<reference evidence="13" key="1">
    <citation type="submission" date="2013-07" db="EMBL/GenBank/DDBJ databases">
        <title>The Genome Sequence of Cryptococcus pinus CBS10737.</title>
        <authorList>
            <consortium name="The Broad Institute Genome Sequencing Platform"/>
            <person name="Cuomo C."/>
            <person name="Litvintseva A."/>
            <person name="Chen Y."/>
            <person name="Heitman J."/>
            <person name="Sun S."/>
            <person name="Springer D."/>
            <person name="Dromer F."/>
            <person name="Young S.K."/>
            <person name="Zeng Q."/>
            <person name="Gargeya S."/>
            <person name="Fitzgerald M."/>
            <person name="Abouelleil A."/>
            <person name="Alvarado L."/>
            <person name="Berlin A.M."/>
            <person name="Chapman S.B."/>
            <person name="Dewar J."/>
            <person name="Goldberg J."/>
            <person name="Griggs A."/>
            <person name="Gujja S."/>
            <person name="Hansen M."/>
            <person name="Howarth C."/>
            <person name="Imamovic A."/>
            <person name="Larimer J."/>
            <person name="McCowan C."/>
            <person name="Murphy C."/>
            <person name="Pearson M."/>
            <person name="Priest M."/>
            <person name="Roberts A."/>
            <person name="Saif S."/>
            <person name="Shea T."/>
            <person name="Sykes S."/>
            <person name="Wortman J."/>
            <person name="Nusbaum C."/>
            <person name="Birren B."/>
        </authorList>
    </citation>
    <scope>NUCLEOTIDE SEQUENCE [LARGE SCALE GENOMIC DNA]</scope>
    <source>
        <strain evidence="13">CBS 10737</strain>
    </source>
</reference>
<dbReference type="PROSITE" id="PS51184">
    <property type="entry name" value="JMJC"/>
    <property type="match status" value="1"/>
</dbReference>
<dbReference type="InterPro" id="IPR003347">
    <property type="entry name" value="JmjC_dom"/>
</dbReference>
<dbReference type="EMBL" id="KV700115">
    <property type="protein sequence ID" value="OCF51761.1"/>
    <property type="molecule type" value="Genomic_DNA"/>
</dbReference>
<evidence type="ECO:0000256" key="10">
    <source>
        <dbReference type="SAM" id="MobiDB-lite"/>
    </source>
</evidence>
<evidence type="ECO:0000259" key="12">
    <source>
        <dbReference type="PROSITE" id="PS51184"/>
    </source>
</evidence>
<evidence type="ECO:0000256" key="9">
    <source>
        <dbReference type="ARBA" id="ARBA00048014"/>
    </source>
</evidence>
<feature type="transmembrane region" description="Helical" evidence="11">
    <location>
        <begin position="935"/>
        <end position="957"/>
    </location>
</feature>
<keyword evidence="5 11" id="KW-1133">Transmembrane helix</keyword>
<evidence type="ECO:0000256" key="8">
    <source>
        <dbReference type="ARBA" id="ARBA00024009"/>
    </source>
</evidence>
<accession>A0A1B9I8N5</accession>
<dbReference type="GO" id="GO:0016020">
    <property type="term" value="C:membrane"/>
    <property type="evidence" value="ECO:0007669"/>
    <property type="project" value="UniProtKB-SubCell"/>
</dbReference>
<keyword evidence="3" id="KW-0328">Glycosyltransferase</keyword>